<dbReference type="VEuPathDB" id="HostDB:ENSMMUG00000053128"/>
<protein>
    <submittedName>
        <fullName evidence="2">Uncharacterized protein</fullName>
    </submittedName>
</protein>
<reference evidence="3" key="1">
    <citation type="journal article" date="2007" name="Science">
        <title>Evolutionary and biomedical insights from the rhesus macaque genome.</title>
        <authorList>
            <person name="Gibbs R.A."/>
            <person name="Rogers J."/>
            <person name="Katze M.G."/>
            <person name="Bumgarner R."/>
            <person name="Weinstock G.M."/>
            <person name="Mardis E.R."/>
            <person name="Remington K.A."/>
            <person name="Strausberg R.L."/>
            <person name="Venter J.C."/>
            <person name="Wilson R.K."/>
            <person name="Batzer M.A."/>
            <person name="Bustamante C.D."/>
            <person name="Eichler E.E."/>
            <person name="Hahn M.W."/>
            <person name="Hardison R.C."/>
            <person name="Makova K.D."/>
            <person name="Miller W."/>
            <person name="Milosavljevic A."/>
            <person name="Palermo R.E."/>
            <person name="Siepel A."/>
            <person name="Sikela J.M."/>
            <person name="Attaway T."/>
            <person name="Bell S."/>
            <person name="Bernard K.E."/>
            <person name="Buhay C.J."/>
            <person name="Chandrabose M.N."/>
            <person name="Dao M."/>
            <person name="Davis C."/>
            <person name="Delehaunty K.D."/>
            <person name="Ding Y."/>
            <person name="Dinh H.H."/>
            <person name="Dugan-Rocha S."/>
            <person name="Fulton L.A."/>
            <person name="Gabisi R.A."/>
            <person name="Garner T.T."/>
            <person name="Godfrey J."/>
            <person name="Hawes A.C."/>
            <person name="Hernandez J."/>
            <person name="Hines S."/>
            <person name="Holder M."/>
            <person name="Hume J."/>
            <person name="Jhangiani S.N."/>
            <person name="Joshi V."/>
            <person name="Khan Z.M."/>
            <person name="Kirkness E.F."/>
            <person name="Cree A."/>
            <person name="Fowler R.G."/>
            <person name="Lee S."/>
            <person name="Lewis L.R."/>
            <person name="Li Z."/>
            <person name="Liu Y.-S."/>
            <person name="Moore S.M."/>
            <person name="Muzny D."/>
            <person name="Nazareth L.V."/>
            <person name="Ngo D.N."/>
            <person name="Okwuonu G.O."/>
            <person name="Pai G."/>
            <person name="Parker D."/>
            <person name="Paul H.A."/>
            <person name="Pfannkoch C."/>
            <person name="Pohl C.S."/>
            <person name="Rogers Y.-H.C."/>
            <person name="Ruiz S.J."/>
            <person name="Sabo A."/>
            <person name="Santibanez J."/>
            <person name="Schneider B.W."/>
            <person name="Smith S.M."/>
            <person name="Sodergren E."/>
            <person name="Svatek A.F."/>
            <person name="Utterback T.R."/>
            <person name="Vattathil S."/>
            <person name="Warren W."/>
            <person name="White C.S."/>
            <person name="Chinwalla A.T."/>
            <person name="Feng Y."/>
            <person name="Halpern A.L."/>
            <person name="Hillier L.W."/>
            <person name="Huang X."/>
            <person name="Minx P."/>
            <person name="Nelson J.O."/>
            <person name="Pepin K.H."/>
            <person name="Qin X."/>
            <person name="Sutton G.G."/>
            <person name="Venter E."/>
            <person name="Walenz B.P."/>
            <person name="Wallis J.W."/>
            <person name="Worley K.C."/>
            <person name="Yang S.-P."/>
            <person name="Jones S.M."/>
            <person name="Marra M.A."/>
            <person name="Rocchi M."/>
            <person name="Schein J.E."/>
            <person name="Baertsch R."/>
            <person name="Clarke L."/>
            <person name="Csuros M."/>
            <person name="Glasscock J."/>
            <person name="Harris R.A."/>
            <person name="Havlak P."/>
            <person name="Jackson A.R."/>
            <person name="Jiang H."/>
            <person name="Liu Y."/>
            <person name="Messina D.N."/>
            <person name="Shen Y."/>
            <person name="Song H.X.-Z."/>
            <person name="Wylie T."/>
            <person name="Zhang L."/>
            <person name="Birney E."/>
            <person name="Han K."/>
            <person name="Konkel M.K."/>
            <person name="Lee J."/>
            <person name="Smit A.F.A."/>
            <person name="Ullmer B."/>
            <person name="Wang H."/>
            <person name="Xing J."/>
            <person name="Burhans R."/>
            <person name="Cheng Z."/>
            <person name="Karro J.E."/>
            <person name="Ma J."/>
            <person name="Raney B."/>
            <person name="She X."/>
            <person name="Cox M.J."/>
            <person name="Demuth J.P."/>
            <person name="Dumas L.J."/>
            <person name="Han S.-G."/>
            <person name="Hopkins J."/>
            <person name="Karimpour-Fard A."/>
            <person name="Kim Y.H."/>
            <person name="Pollack J.R."/>
            <person name="Vinar T."/>
            <person name="Addo-Quaye C."/>
            <person name="Degenhardt J."/>
            <person name="Denby A."/>
            <person name="Hubisz M.J."/>
            <person name="Indap A."/>
            <person name="Kosiol C."/>
            <person name="Lahn B.T."/>
            <person name="Lawson H.A."/>
            <person name="Marklein A."/>
            <person name="Nielsen R."/>
            <person name="Vallender E.J."/>
            <person name="Clark A.G."/>
            <person name="Ferguson B."/>
            <person name="Hernandez R.D."/>
            <person name="Hirani K."/>
            <person name="Kehrer-Sawatzki H."/>
            <person name="Kolb J."/>
            <person name="Patil S."/>
            <person name="Pu L.-L."/>
            <person name="Ren Y."/>
            <person name="Smith D.G."/>
            <person name="Wheeler D.A."/>
            <person name="Schenck I."/>
            <person name="Ball E.V."/>
            <person name="Chen R."/>
            <person name="Cooper D.N."/>
            <person name="Giardine B."/>
            <person name="Hsu F."/>
            <person name="Kent W.J."/>
            <person name="Lesk A."/>
            <person name="Nelson D.L."/>
            <person name="O'brien W.E."/>
            <person name="Pruefer K."/>
            <person name="Stenson P.D."/>
            <person name="Wallace J.C."/>
            <person name="Ke H."/>
            <person name="Liu X.-M."/>
            <person name="Wang P."/>
            <person name="Xiang A.P."/>
            <person name="Yang F."/>
            <person name="Barber G.P."/>
            <person name="Haussler D."/>
            <person name="Karolchik D."/>
            <person name="Kern A.D."/>
            <person name="Kuhn R.M."/>
            <person name="Smith K.E."/>
            <person name="Zwieg A.S."/>
        </authorList>
    </citation>
    <scope>NUCLEOTIDE SEQUENCE [LARGE SCALE GENOMIC DNA]</scope>
    <source>
        <strain evidence="3">17573</strain>
    </source>
</reference>
<reference evidence="2" key="3">
    <citation type="submission" date="2025-08" db="UniProtKB">
        <authorList>
            <consortium name="Ensembl"/>
        </authorList>
    </citation>
    <scope>IDENTIFICATION</scope>
    <source>
        <strain evidence="2">17573</strain>
    </source>
</reference>
<keyword evidence="3" id="KW-1185">Reference proteome</keyword>
<feature type="chain" id="PRO_5023926434" evidence="1">
    <location>
        <begin position="28"/>
        <end position="115"/>
    </location>
</feature>
<reference evidence="2" key="2">
    <citation type="submission" date="2019-01" db="EMBL/GenBank/DDBJ databases">
        <authorList>
            <person name="Graves T."/>
            <person name="Eichler E.E."/>
            <person name="Wilson R.K."/>
        </authorList>
    </citation>
    <scope>NUCLEOTIDE SEQUENCE [LARGE SCALE GENOMIC DNA]</scope>
    <source>
        <strain evidence="2">17573</strain>
    </source>
</reference>
<dbReference type="InParanoid" id="A0A5F8AP00"/>
<evidence type="ECO:0000313" key="2">
    <source>
        <dbReference type="Ensembl" id="ENSMMUP00000078651.1"/>
    </source>
</evidence>
<dbReference type="Proteomes" id="UP000006718">
    <property type="component" value="Chromosome 12"/>
</dbReference>
<feature type="signal peptide" evidence="1">
    <location>
        <begin position="1"/>
        <end position="27"/>
    </location>
</feature>
<dbReference type="GeneTree" id="ENSGT00940000163244"/>
<organism evidence="2 3">
    <name type="scientific">Macaca mulatta</name>
    <name type="common">Rhesus macaque</name>
    <dbReference type="NCBI Taxonomy" id="9544"/>
    <lineage>
        <taxon>Eukaryota</taxon>
        <taxon>Metazoa</taxon>
        <taxon>Chordata</taxon>
        <taxon>Craniata</taxon>
        <taxon>Vertebrata</taxon>
        <taxon>Euteleostomi</taxon>
        <taxon>Mammalia</taxon>
        <taxon>Eutheria</taxon>
        <taxon>Euarchontoglires</taxon>
        <taxon>Primates</taxon>
        <taxon>Haplorrhini</taxon>
        <taxon>Catarrhini</taxon>
        <taxon>Cercopithecidae</taxon>
        <taxon>Cercopithecinae</taxon>
        <taxon>Macaca</taxon>
    </lineage>
</organism>
<keyword evidence="1" id="KW-0732">Signal</keyword>
<sequence>RYFLRHLLHFFLYCACFRYFCFPPRQAVNTLKTESRSFGQARWLAPVIPALWEAKVGGSPELRSSRPAWTTWQNPVSTKNTKISWALWHVSVVLAIQVAKVEDCLSPGGPGYSEP</sequence>
<evidence type="ECO:0000313" key="3">
    <source>
        <dbReference type="Proteomes" id="UP000006718"/>
    </source>
</evidence>
<evidence type="ECO:0000256" key="1">
    <source>
        <dbReference type="SAM" id="SignalP"/>
    </source>
</evidence>
<proteinExistence type="predicted"/>
<name>A0A5F8AP00_MACMU</name>
<dbReference type="Bgee" id="ENSMMUG00000053128">
    <property type="expression patterns" value="Expressed in cerebellar cortex and 2 other cell types or tissues"/>
</dbReference>
<accession>A0A5F8AP00</accession>
<dbReference type="AlphaFoldDB" id="A0A5F8AP00"/>
<reference evidence="2" key="4">
    <citation type="submission" date="2025-09" db="UniProtKB">
        <authorList>
            <consortium name="Ensembl"/>
        </authorList>
    </citation>
    <scope>IDENTIFICATION</scope>
    <source>
        <strain evidence="2">17573</strain>
    </source>
</reference>
<dbReference type="Ensembl" id="ENSMMUT00000108077.1">
    <property type="protein sequence ID" value="ENSMMUP00000078651.1"/>
    <property type="gene ID" value="ENSMMUG00000053128.1"/>
</dbReference>